<evidence type="ECO:0000313" key="2">
    <source>
        <dbReference type="Proteomes" id="UP000054324"/>
    </source>
</evidence>
<organism evidence="1 2">
    <name type="scientific">Opisthorchis viverrini</name>
    <name type="common">Southeast Asian liver fluke</name>
    <dbReference type="NCBI Taxonomy" id="6198"/>
    <lineage>
        <taxon>Eukaryota</taxon>
        <taxon>Metazoa</taxon>
        <taxon>Spiralia</taxon>
        <taxon>Lophotrochozoa</taxon>
        <taxon>Platyhelminthes</taxon>
        <taxon>Trematoda</taxon>
        <taxon>Digenea</taxon>
        <taxon>Opisthorchiida</taxon>
        <taxon>Opisthorchiata</taxon>
        <taxon>Opisthorchiidae</taxon>
        <taxon>Opisthorchis</taxon>
    </lineage>
</organism>
<dbReference type="AlphaFoldDB" id="A0A074Z5M8"/>
<dbReference type="RefSeq" id="XP_009175432.1">
    <property type="nucleotide sequence ID" value="XM_009177168.1"/>
</dbReference>
<dbReference type="CTD" id="20324878"/>
<dbReference type="Proteomes" id="UP000054324">
    <property type="component" value="Unassembled WGS sequence"/>
</dbReference>
<keyword evidence="2" id="KW-1185">Reference proteome</keyword>
<protein>
    <submittedName>
        <fullName evidence="1">Uncharacterized protein</fullName>
    </submittedName>
</protein>
<dbReference type="KEGG" id="ovi:T265_10710"/>
<accession>A0A074Z5M8</accession>
<sequence length="85" mass="9314">MTQVHKSCSEHPNPDENIISRETIGADTAAQLYTCIDFVTGVCSALSTTIISPSKTSCPINSPKQRYRSVKMFGDNTFNLRVGCE</sequence>
<name>A0A074Z5M8_OPIVI</name>
<reference evidence="1 2" key="1">
    <citation type="submission" date="2013-11" db="EMBL/GenBank/DDBJ databases">
        <title>Opisthorchis viverrini - life in the bile duct.</title>
        <authorList>
            <person name="Young N.D."/>
            <person name="Nagarajan N."/>
            <person name="Lin S.J."/>
            <person name="Korhonen P.K."/>
            <person name="Jex A.R."/>
            <person name="Hall R.S."/>
            <person name="Safavi-Hemami H."/>
            <person name="Kaewkong W."/>
            <person name="Bertrand D."/>
            <person name="Gao S."/>
            <person name="Seet Q."/>
            <person name="Wongkham S."/>
            <person name="Teh B.T."/>
            <person name="Wongkham C."/>
            <person name="Intapan P.M."/>
            <person name="Maleewong W."/>
            <person name="Yang X."/>
            <person name="Hu M."/>
            <person name="Wang Z."/>
            <person name="Hofmann A."/>
            <person name="Sternberg P.W."/>
            <person name="Tan P."/>
            <person name="Wang J."/>
            <person name="Gasser R.B."/>
        </authorList>
    </citation>
    <scope>NUCLEOTIDE SEQUENCE [LARGE SCALE GENOMIC DNA]</scope>
</reference>
<dbReference type="EMBL" id="KL597017">
    <property type="protein sequence ID" value="KER20837.1"/>
    <property type="molecule type" value="Genomic_DNA"/>
</dbReference>
<gene>
    <name evidence="1" type="ORF">T265_10710</name>
</gene>
<proteinExistence type="predicted"/>
<dbReference type="GeneID" id="20324878"/>
<evidence type="ECO:0000313" key="1">
    <source>
        <dbReference type="EMBL" id="KER20837.1"/>
    </source>
</evidence>